<sequence>MTSRDKKPSSSRAGGIRTLSDLNRPSGHDSDSDSDGPQEYYTGGEKSGMLVQDPSKRDEVDAIFDQARQLGAVQGPLENLQPSSSSTSFTGTGRKLSGETAPTAPQQPEAPRQPEAVVHNIVFWRNGFTVNDGPLRRLDDPENAPFLESIRKSECPKELEPADRRSSVHVNLIRRDENCPEPKVRSLPFQGVGRTLGSSSQPESAPETTVAASLHSAPPPSMGLVVDRSLPSTSIQLRLADGTRMVAHFNYHHTIADIHSFIDASRPGGSRTYQLQTVGFPPKVLSDHSQTIEQAGLFNSVVVQKP</sequence>
<dbReference type="SUPFAM" id="SSF54236">
    <property type="entry name" value="Ubiquitin-like"/>
    <property type="match status" value="1"/>
</dbReference>
<dbReference type="GO" id="GO:0005634">
    <property type="term" value="C:nucleus"/>
    <property type="evidence" value="ECO:0007669"/>
    <property type="project" value="TreeGrafter"/>
</dbReference>
<organism evidence="5 6">
    <name type="scientific">Handroanthus impetiginosus</name>
    <dbReference type="NCBI Taxonomy" id="429701"/>
    <lineage>
        <taxon>Eukaryota</taxon>
        <taxon>Viridiplantae</taxon>
        <taxon>Streptophyta</taxon>
        <taxon>Embryophyta</taxon>
        <taxon>Tracheophyta</taxon>
        <taxon>Spermatophyta</taxon>
        <taxon>Magnoliopsida</taxon>
        <taxon>eudicotyledons</taxon>
        <taxon>Gunneridae</taxon>
        <taxon>Pentapetalae</taxon>
        <taxon>asterids</taxon>
        <taxon>lamiids</taxon>
        <taxon>Lamiales</taxon>
        <taxon>Bignoniaceae</taxon>
        <taxon>Crescentiina</taxon>
        <taxon>Tabebuia alliance</taxon>
        <taxon>Handroanthus</taxon>
    </lineage>
</organism>
<dbReference type="GO" id="GO:0007030">
    <property type="term" value="P:Golgi organization"/>
    <property type="evidence" value="ECO:0007669"/>
    <property type="project" value="TreeGrafter"/>
</dbReference>
<evidence type="ECO:0000313" key="6">
    <source>
        <dbReference type="Proteomes" id="UP000231279"/>
    </source>
</evidence>
<protein>
    <submittedName>
        <fullName evidence="5">Protein tyrosine phosphatase SHP1/Cofactor for p97 ATPase-mediated vesicle membrane fusion</fullName>
    </submittedName>
</protein>
<evidence type="ECO:0000259" key="3">
    <source>
        <dbReference type="PROSITE" id="PS50033"/>
    </source>
</evidence>
<dbReference type="GO" id="GO:0051117">
    <property type="term" value="F:ATPase binding"/>
    <property type="evidence" value="ECO:0007669"/>
    <property type="project" value="UniProtKB-ARBA"/>
</dbReference>
<dbReference type="PROSITE" id="PS51399">
    <property type="entry name" value="SEP"/>
    <property type="match status" value="1"/>
</dbReference>
<gene>
    <name evidence="5" type="ORF">CDL12_04288</name>
</gene>
<feature type="compositionally biased region" description="Polar residues" evidence="2">
    <location>
        <begin position="196"/>
        <end position="211"/>
    </location>
</feature>
<dbReference type="InterPro" id="IPR001012">
    <property type="entry name" value="UBX_dom"/>
</dbReference>
<evidence type="ECO:0000256" key="1">
    <source>
        <dbReference type="ARBA" id="ARBA00022786"/>
    </source>
</evidence>
<feature type="compositionally biased region" description="Low complexity" evidence="2">
    <location>
        <begin position="83"/>
        <end position="112"/>
    </location>
</feature>
<keyword evidence="1" id="KW-0833">Ubl conjugation pathway</keyword>
<feature type="region of interest" description="Disordered" evidence="2">
    <location>
        <begin position="184"/>
        <end position="216"/>
    </location>
</feature>
<dbReference type="OrthoDB" id="25887at2759"/>
<dbReference type="InterPro" id="IPR012989">
    <property type="entry name" value="SEP_domain"/>
</dbReference>
<dbReference type="InterPro" id="IPR036241">
    <property type="entry name" value="NSFL1C_SEP_dom_sf"/>
</dbReference>
<dbReference type="Gene3D" id="3.10.20.90">
    <property type="entry name" value="Phosphatidylinositol 3-kinase Catalytic Subunit, Chain A, domain 1"/>
    <property type="match status" value="1"/>
</dbReference>
<dbReference type="GO" id="GO:0031468">
    <property type="term" value="P:nuclear membrane reassembly"/>
    <property type="evidence" value="ECO:0007669"/>
    <property type="project" value="TreeGrafter"/>
</dbReference>
<comment type="caution">
    <text evidence="5">The sequence shown here is derived from an EMBL/GenBank/DDBJ whole genome shotgun (WGS) entry which is preliminary data.</text>
</comment>
<feature type="domain" description="SEP" evidence="4">
    <location>
        <begin position="116"/>
        <end position="180"/>
    </location>
</feature>
<dbReference type="CDD" id="cd01770">
    <property type="entry name" value="UBX_UBXN2"/>
    <property type="match status" value="1"/>
</dbReference>
<dbReference type="STRING" id="429701.A0A2G9HZP2"/>
<evidence type="ECO:0000313" key="5">
    <source>
        <dbReference type="EMBL" id="PIN22978.1"/>
    </source>
</evidence>
<dbReference type="PANTHER" id="PTHR23333">
    <property type="entry name" value="UBX DOMAIN CONTAINING PROTEIN"/>
    <property type="match status" value="1"/>
</dbReference>
<dbReference type="GO" id="GO:0005829">
    <property type="term" value="C:cytosol"/>
    <property type="evidence" value="ECO:0007669"/>
    <property type="project" value="TreeGrafter"/>
</dbReference>
<evidence type="ECO:0000259" key="4">
    <source>
        <dbReference type="PROSITE" id="PS51399"/>
    </source>
</evidence>
<dbReference type="GO" id="GO:0061025">
    <property type="term" value="P:membrane fusion"/>
    <property type="evidence" value="ECO:0007669"/>
    <property type="project" value="TreeGrafter"/>
</dbReference>
<accession>A0A2G9HZP2</accession>
<dbReference type="PROSITE" id="PS50033">
    <property type="entry name" value="UBX"/>
    <property type="match status" value="1"/>
</dbReference>
<dbReference type="AlphaFoldDB" id="A0A2G9HZP2"/>
<dbReference type="GO" id="GO:0000045">
    <property type="term" value="P:autophagosome assembly"/>
    <property type="evidence" value="ECO:0007669"/>
    <property type="project" value="TreeGrafter"/>
</dbReference>
<dbReference type="InterPro" id="IPR029071">
    <property type="entry name" value="Ubiquitin-like_domsf"/>
</dbReference>
<dbReference type="Pfam" id="PF08059">
    <property type="entry name" value="SEP"/>
    <property type="match status" value="1"/>
</dbReference>
<dbReference type="SMART" id="SM00553">
    <property type="entry name" value="SEP"/>
    <property type="match status" value="1"/>
</dbReference>
<feature type="region of interest" description="Disordered" evidence="2">
    <location>
        <begin position="1"/>
        <end position="112"/>
    </location>
</feature>
<dbReference type="Pfam" id="PF00789">
    <property type="entry name" value="UBX"/>
    <property type="match status" value="1"/>
</dbReference>
<dbReference type="GO" id="GO:0043161">
    <property type="term" value="P:proteasome-mediated ubiquitin-dependent protein catabolic process"/>
    <property type="evidence" value="ECO:0007669"/>
    <property type="project" value="TreeGrafter"/>
</dbReference>
<dbReference type="Proteomes" id="UP000231279">
    <property type="component" value="Unassembled WGS sequence"/>
</dbReference>
<dbReference type="PANTHER" id="PTHR23333:SF20">
    <property type="entry name" value="NSFL1 COFACTOR P47"/>
    <property type="match status" value="1"/>
</dbReference>
<feature type="domain" description="UBX" evidence="3">
    <location>
        <begin position="228"/>
        <end position="305"/>
    </location>
</feature>
<reference evidence="6" key="1">
    <citation type="journal article" date="2018" name="Gigascience">
        <title>Genome assembly of the Pink Ipe (Handroanthus impetiginosus, Bignoniaceae), a highly valued, ecologically keystone Neotropical timber forest tree.</title>
        <authorList>
            <person name="Silva-Junior O.B."/>
            <person name="Grattapaglia D."/>
            <person name="Novaes E."/>
            <person name="Collevatti R.G."/>
        </authorList>
    </citation>
    <scope>NUCLEOTIDE SEQUENCE [LARGE SCALE GENOMIC DNA]</scope>
    <source>
        <strain evidence="6">cv. UFG-1</strain>
    </source>
</reference>
<dbReference type="GO" id="GO:0043130">
    <property type="term" value="F:ubiquitin binding"/>
    <property type="evidence" value="ECO:0007669"/>
    <property type="project" value="TreeGrafter"/>
</dbReference>
<dbReference type="SUPFAM" id="SSF102848">
    <property type="entry name" value="NSFL1 (p97 ATPase) cofactor p47, SEP domain"/>
    <property type="match status" value="1"/>
</dbReference>
<keyword evidence="6" id="KW-1185">Reference proteome</keyword>
<dbReference type="Gene3D" id="3.30.420.210">
    <property type="entry name" value="SEP domain"/>
    <property type="match status" value="1"/>
</dbReference>
<name>A0A2G9HZP2_9LAMI</name>
<dbReference type="SMART" id="SM00166">
    <property type="entry name" value="UBX"/>
    <property type="match status" value="1"/>
</dbReference>
<dbReference type="EMBL" id="NKXS01000654">
    <property type="protein sequence ID" value="PIN22978.1"/>
    <property type="molecule type" value="Genomic_DNA"/>
</dbReference>
<dbReference type="FunFam" id="3.10.20.90:FF:000179">
    <property type="entry name" value="Plant UBX domain-containing protein 4"/>
    <property type="match status" value="1"/>
</dbReference>
<dbReference type="FunFam" id="3.30.420.210:FF:000005">
    <property type="entry name" value="Plant UBX domain-containing protein 4"/>
    <property type="match status" value="1"/>
</dbReference>
<proteinExistence type="predicted"/>
<evidence type="ECO:0000256" key="2">
    <source>
        <dbReference type="SAM" id="MobiDB-lite"/>
    </source>
</evidence>